<dbReference type="EMBL" id="CAKXYP010000046">
    <property type="protein sequence ID" value="CAH9420374.1"/>
    <property type="molecule type" value="Genomic_DNA"/>
</dbReference>
<evidence type="ECO:0000259" key="2">
    <source>
        <dbReference type="PROSITE" id="PS51186"/>
    </source>
</evidence>
<comment type="caution">
    <text evidence="3">The sequence shown here is derived from an EMBL/GenBank/DDBJ whole genome shotgun (WGS) entry which is preliminary data.</text>
</comment>
<accession>A0ABN8VHF2</accession>
<feature type="compositionally biased region" description="Polar residues" evidence="1">
    <location>
        <begin position="178"/>
        <end position="187"/>
    </location>
</feature>
<protein>
    <submittedName>
        <fullName evidence="3">GCN5-related N-acetyltransferase</fullName>
    </submittedName>
</protein>
<evidence type="ECO:0000313" key="3">
    <source>
        <dbReference type="EMBL" id="CAH9420374.1"/>
    </source>
</evidence>
<reference evidence="3" key="1">
    <citation type="submission" date="2022-03" db="EMBL/GenBank/DDBJ databases">
        <authorList>
            <person name="Leyn A S."/>
        </authorList>
    </citation>
    <scope>NUCLEOTIDE SEQUENCE</scope>
    <source>
        <strain evidence="3">Streptomyces globisporus 4-3</strain>
    </source>
</reference>
<dbReference type="Gene3D" id="3.40.630.30">
    <property type="match status" value="1"/>
</dbReference>
<sequence length="187" mass="20434">MYPISRHSRRLHLRELRPDDVEGMFAIYGDPRATEHMSFDPRTRQDVEGIVARSIASAAADPRQEYALAVADTDNDGGRLIGFGRLALDPHPPRAAGFGFALNPDVWGNGYGTETVRLLLACAFEDLELHRVWGARSPPQHRLRPHHAPRRATSANTSNAAANGANPSPTPSSTTSTQPLPQNDRSP</sequence>
<dbReference type="InterPro" id="IPR000182">
    <property type="entry name" value="GNAT_dom"/>
</dbReference>
<dbReference type="SUPFAM" id="SSF55729">
    <property type="entry name" value="Acyl-CoA N-acyltransferases (Nat)"/>
    <property type="match status" value="1"/>
</dbReference>
<name>A0ABN8VHF2_STRGL</name>
<feature type="compositionally biased region" description="Basic residues" evidence="1">
    <location>
        <begin position="139"/>
        <end position="150"/>
    </location>
</feature>
<feature type="compositionally biased region" description="Low complexity" evidence="1">
    <location>
        <begin position="151"/>
        <end position="177"/>
    </location>
</feature>
<gene>
    <name evidence="3" type="ORF">SGL43_07432</name>
</gene>
<organism evidence="3 4">
    <name type="scientific">Streptomyces globisporus</name>
    <dbReference type="NCBI Taxonomy" id="1908"/>
    <lineage>
        <taxon>Bacteria</taxon>
        <taxon>Bacillati</taxon>
        <taxon>Actinomycetota</taxon>
        <taxon>Actinomycetes</taxon>
        <taxon>Kitasatosporales</taxon>
        <taxon>Streptomycetaceae</taxon>
        <taxon>Streptomyces</taxon>
    </lineage>
</organism>
<feature type="region of interest" description="Disordered" evidence="1">
    <location>
        <begin position="137"/>
        <end position="187"/>
    </location>
</feature>
<dbReference type="RefSeq" id="WP_318575733.1">
    <property type="nucleotide sequence ID" value="NZ_CAKXYP010000046.1"/>
</dbReference>
<evidence type="ECO:0000256" key="1">
    <source>
        <dbReference type="SAM" id="MobiDB-lite"/>
    </source>
</evidence>
<dbReference type="PANTHER" id="PTHR43792">
    <property type="entry name" value="GNAT FAMILY, PUTATIVE (AFU_ORTHOLOGUE AFUA_3G00765)-RELATED-RELATED"/>
    <property type="match status" value="1"/>
</dbReference>
<evidence type="ECO:0000313" key="4">
    <source>
        <dbReference type="Proteomes" id="UP001154015"/>
    </source>
</evidence>
<dbReference type="InterPro" id="IPR051531">
    <property type="entry name" value="N-acetyltransferase"/>
</dbReference>
<dbReference type="Proteomes" id="UP001154015">
    <property type="component" value="Unassembled WGS sequence"/>
</dbReference>
<dbReference type="PANTHER" id="PTHR43792:SF1">
    <property type="entry name" value="N-ACETYLTRANSFERASE DOMAIN-CONTAINING PROTEIN"/>
    <property type="match status" value="1"/>
</dbReference>
<dbReference type="Pfam" id="PF13302">
    <property type="entry name" value="Acetyltransf_3"/>
    <property type="match status" value="1"/>
</dbReference>
<proteinExistence type="predicted"/>
<keyword evidence="4" id="KW-1185">Reference proteome</keyword>
<dbReference type="PROSITE" id="PS51186">
    <property type="entry name" value="GNAT"/>
    <property type="match status" value="1"/>
</dbReference>
<dbReference type="InterPro" id="IPR016181">
    <property type="entry name" value="Acyl_CoA_acyltransferase"/>
</dbReference>
<feature type="domain" description="N-acetyltransferase" evidence="2">
    <location>
        <begin position="11"/>
        <end position="156"/>
    </location>
</feature>